<evidence type="ECO:0000313" key="3">
    <source>
        <dbReference type="Proteomes" id="UP000309488"/>
    </source>
</evidence>
<dbReference type="Gene3D" id="3.30.1150.10">
    <property type="match status" value="1"/>
</dbReference>
<sequence>MKKLIFSSLIAILLLSSFQKENLTASISVKTDLGLDKFYKHLGNNIMYPSAARSNDIQGNSLILFTVNEGKLKDLKIQSELGSGCDIEALNKILSFSDYKVIKNGNYALKLAFKLQGSTAEFKNNDLKIPEGYKELNITILANAIVAQATGNSFKVKWNSNDDTKFNAFFSSKNSKAGLEKLQIILDGNVIDNATLQRLKPDNIESISVLKDSIPLALYGKEGKQGTILITTKKTALPNIK</sequence>
<dbReference type="Gene3D" id="2.170.130.10">
    <property type="entry name" value="TonB-dependent receptor, plug domain"/>
    <property type="match status" value="1"/>
</dbReference>
<proteinExistence type="predicted"/>
<evidence type="ECO:0000313" key="2">
    <source>
        <dbReference type="EMBL" id="TKC12358.1"/>
    </source>
</evidence>
<feature type="signal peptide" evidence="1">
    <location>
        <begin position="1"/>
        <end position="19"/>
    </location>
</feature>
<name>A0A4U1CYG6_9SPHI</name>
<protein>
    <recommendedName>
        <fullName evidence="4">TonB-dependent receptor plug domain-containing protein</fullName>
    </recommendedName>
</protein>
<dbReference type="OrthoDB" id="1040521at2"/>
<organism evidence="2 3">
    <name type="scientific">Pedobacter polaris</name>
    <dbReference type="NCBI Taxonomy" id="2571273"/>
    <lineage>
        <taxon>Bacteria</taxon>
        <taxon>Pseudomonadati</taxon>
        <taxon>Bacteroidota</taxon>
        <taxon>Sphingobacteriia</taxon>
        <taxon>Sphingobacteriales</taxon>
        <taxon>Sphingobacteriaceae</taxon>
        <taxon>Pedobacter</taxon>
    </lineage>
</organism>
<evidence type="ECO:0008006" key="4">
    <source>
        <dbReference type="Google" id="ProtNLM"/>
    </source>
</evidence>
<dbReference type="RefSeq" id="WP_136838328.1">
    <property type="nucleotide sequence ID" value="NZ_SWBR01000001.1"/>
</dbReference>
<comment type="caution">
    <text evidence="2">The sequence shown here is derived from an EMBL/GenBank/DDBJ whole genome shotgun (WGS) entry which is preliminary data.</text>
</comment>
<reference evidence="2 3" key="1">
    <citation type="submission" date="2019-04" db="EMBL/GenBank/DDBJ databases">
        <title>Pedobacter sp. RP-3-22 sp. nov., isolated from Arctic soil.</title>
        <authorList>
            <person name="Dahal R.H."/>
            <person name="Kim D.-U."/>
        </authorList>
    </citation>
    <scope>NUCLEOTIDE SEQUENCE [LARGE SCALE GENOMIC DNA]</scope>
    <source>
        <strain evidence="2 3">RP-3-22</strain>
    </source>
</reference>
<accession>A0A4U1CYG6</accession>
<dbReference type="AlphaFoldDB" id="A0A4U1CYG6"/>
<dbReference type="Proteomes" id="UP000309488">
    <property type="component" value="Unassembled WGS sequence"/>
</dbReference>
<keyword evidence="1" id="KW-0732">Signal</keyword>
<evidence type="ECO:0000256" key="1">
    <source>
        <dbReference type="SAM" id="SignalP"/>
    </source>
</evidence>
<dbReference type="EMBL" id="SWBR01000001">
    <property type="protein sequence ID" value="TKC12358.1"/>
    <property type="molecule type" value="Genomic_DNA"/>
</dbReference>
<dbReference type="SUPFAM" id="SSF56935">
    <property type="entry name" value="Porins"/>
    <property type="match status" value="1"/>
</dbReference>
<dbReference type="SUPFAM" id="SSF74653">
    <property type="entry name" value="TolA/TonB C-terminal domain"/>
    <property type="match status" value="1"/>
</dbReference>
<feature type="chain" id="PRO_5020340279" description="TonB-dependent receptor plug domain-containing protein" evidence="1">
    <location>
        <begin position="20"/>
        <end position="241"/>
    </location>
</feature>
<dbReference type="InterPro" id="IPR037066">
    <property type="entry name" value="Plug_dom_sf"/>
</dbReference>
<keyword evidence="3" id="KW-1185">Reference proteome</keyword>
<gene>
    <name evidence="2" type="ORF">FA048_01690</name>
</gene>